<dbReference type="EMBL" id="LFIW01002399">
    <property type="protein sequence ID" value="KZL71730.1"/>
    <property type="molecule type" value="Genomic_DNA"/>
</dbReference>
<accession>A0A166T931</accession>
<keyword evidence="2" id="KW-1185">Reference proteome</keyword>
<gene>
    <name evidence="1" type="ORF">CI238_02425</name>
</gene>
<dbReference type="Proteomes" id="UP000076584">
    <property type="component" value="Unassembled WGS sequence"/>
</dbReference>
<dbReference type="AlphaFoldDB" id="A0A166T931"/>
<evidence type="ECO:0000313" key="2">
    <source>
        <dbReference type="Proteomes" id="UP000076584"/>
    </source>
</evidence>
<reference evidence="1 2" key="1">
    <citation type="submission" date="2015-06" db="EMBL/GenBank/DDBJ databases">
        <title>Survival trade-offs in plant roots during colonization by closely related pathogenic and mutualistic fungi.</title>
        <authorList>
            <person name="Hacquard S."/>
            <person name="Kracher B."/>
            <person name="Hiruma K."/>
            <person name="Weinman A."/>
            <person name="Muench P."/>
            <person name="Garrido Oter R."/>
            <person name="Ver Loren van Themaat E."/>
            <person name="Dallerey J.-F."/>
            <person name="Damm U."/>
            <person name="Henrissat B."/>
            <person name="Lespinet O."/>
            <person name="Thon M."/>
            <person name="Kemen E."/>
            <person name="McHardy A.C."/>
            <person name="Schulze-Lefert P."/>
            <person name="O'Connell R.J."/>
        </authorList>
    </citation>
    <scope>NUCLEOTIDE SEQUENCE [LARGE SCALE GENOMIC DNA]</scope>
    <source>
        <strain evidence="1 2">MAFF 238704</strain>
    </source>
</reference>
<sequence>MKVPDERRPDNNTVDMATSSAQSTTTFCLSEQHIVNLGMPIEYGSLHPSCSFDKPCVLGQGTSCPMAILLAIYQDIGLWDASDPKHRACYFGQPCSVTGEKLCARILYLAKFSHAYGACSAFSGSEHEYCPPISDFERRWLFPNCSACGVLTEVRGLVLIHRRMLDEYAVDEKFTDTDVKCIKKSLAGYMRAYEIRRGMHLQELHEQGQAAYELEMRYARGEDATQLDLGLETERNGWWKKIAVRVIKAIVRVFSM</sequence>
<organism evidence="1 2">
    <name type="scientific">Colletotrichum incanum</name>
    <name type="common">Soybean anthracnose fungus</name>
    <dbReference type="NCBI Taxonomy" id="1573173"/>
    <lineage>
        <taxon>Eukaryota</taxon>
        <taxon>Fungi</taxon>
        <taxon>Dikarya</taxon>
        <taxon>Ascomycota</taxon>
        <taxon>Pezizomycotina</taxon>
        <taxon>Sordariomycetes</taxon>
        <taxon>Hypocreomycetidae</taxon>
        <taxon>Glomerellales</taxon>
        <taxon>Glomerellaceae</taxon>
        <taxon>Colletotrichum</taxon>
        <taxon>Colletotrichum spaethianum species complex</taxon>
    </lineage>
</organism>
<protein>
    <submittedName>
        <fullName evidence="1">Uncharacterized protein</fullName>
    </submittedName>
</protein>
<comment type="caution">
    <text evidence="1">The sequence shown here is derived from an EMBL/GenBank/DDBJ whole genome shotgun (WGS) entry which is preliminary data.</text>
</comment>
<proteinExistence type="predicted"/>
<evidence type="ECO:0000313" key="1">
    <source>
        <dbReference type="EMBL" id="KZL71730.1"/>
    </source>
</evidence>
<name>A0A166T931_COLIC</name>